<dbReference type="InterPro" id="IPR003593">
    <property type="entry name" value="AAA+_ATPase"/>
</dbReference>
<evidence type="ECO:0000256" key="14">
    <source>
        <dbReference type="SAM" id="MobiDB-lite"/>
    </source>
</evidence>
<dbReference type="FunFam" id="3.40.50.300:FF:000479">
    <property type="entry name" value="Multidrug resistance protein 1A"/>
    <property type="match status" value="1"/>
</dbReference>
<dbReference type="GO" id="GO:0016887">
    <property type="term" value="F:ATP hydrolysis activity"/>
    <property type="evidence" value="ECO:0007669"/>
    <property type="project" value="InterPro"/>
</dbReference>
<dbReference type="GO" id="GO:0008559">
    <property type="term" value="F:ABC-type xenobiotic transporter activity"/>
    <property type="evidence" value="ECO:0007669"/>
    <property type="project" value="UniProtKB-EC"/>
</dbReference>
<evidence type="ECO:0000256" key="10">
    <source>
        <dbReference type="ARBA" id="ARBA00022989"/>
    </source>
</evidence>
<organism evidence="18 19">
    <name type="scientific">Argiope bruennichi</name>
    <name type="common">Wasp spider</name>
    <name type="synonym">Aranea bruennichi</name>
    <dbReference type="NCBI Taxonomy" id="94029"/>
    <lineage>
        <taxon>Eukaryota</taxon>
        <taxon>Metazoa</taxon>
        <taxon>Ecdysozoa</taxon>
        <taxon>Arthropoda</taxon>
        <taxon>Chelicerata</taxon>
        <taxon>Arachnida</taxon>
        <taxon>Araneae</taxon>
        <taxon>Araneomorphae</taxon>
        <taxon>Entelegynae</taxon>
        <taxon>Araneoidea</taxon>
        <taxon>Araneidae</taxon>
        <taxon>Argiope</taxon>
    </lineage>
</organism>
<dbReference type="PROSITE" id="PS50929">
    <property type="entry name" value="ABC_TM1F"/>
    <property type="match status" value="2"/>
</dbReference>
<reference evidence="18" key="2">
    <citation type="submission" date="2020-06" db="EMBL/GenBank/DDBJ databases">
        <authorList>
            <person name="Sheffer M."/>
        </authorList>
    </citation>
    <scope>NUCLEOTIDE SEQUENCE</scope>
</reference>
<dbReference type="InterPro" id="IPR039421">
    <property type="entry name" value="Type_1_exporter"/>
</dbReference>
<evidence type="ECO:0000256" key="9">
    <source>
        <dbReference type="ARBA" id="ARBA00022967"/>
    </source>
</evidence>
<evidence type="ECO:0000256" key="11">
    <source>
        <dbReference type="ARBA" id="ARBA00023136"/>
    </source>
</evidence>
<dbReference type="CDD" id="cd18578">
    <property type="entry name" value="ABC_6TM_Pgp_ABCB1_D2_like"/>
    <property type="match status" value="1"/>
</dbReference>
<feature type="domain" description="ABC transporter" evidence="16">
    <location>
        <begin position="423"/>
        <end position="659"/>
    </location>
</feature>
<protein>
    <recommendedName>
        <fullName evidence="3">ABC-type xenobiotic transporter</fullName>
        <ecNumber evidence="3">7.6.2.2</ecNumber>
    </recommendedName>
</protein>
<dbReference type="SUPFAM" id="SSF90123">
    <property type="entry name" value="ABC transporter transmembrane region"/>
    <property type="match status" value="2"/>
</dbReference>
<dbReference type="AlphaFoldDB" id="A0A8T0E8X0"/>
<feature type="transmembrane region" description="Helical" evidence="15">
    <location>
        <begin position="736"/>
        <end position="762"/>
    </location>
</feature>
<dbReference type="GO" id="GO:0097254">
    <property type="term" value="P:renal tubular secretion"/>
    <property type="evidence" value="ECO:0007669"/>
    <property type="project" value="UniProtKB-ARBA"/>
</dbReference>
<dbReference type="Gene3D" id="1.20.1560.10">
    <property type="entry name" value="ABC transporter type 1, transmembrane domain"/>
    <property type="match status" value="2"/>
</dbReference>
<keyword evidence="6" id="KW-0677">Repeat</keyword>
<dbReference type="InterPro" id="IPR003439">
    <property type="entry name" value="ABC_transporter-like_ATP-bd"/>
</dbReference>
<dbReference type="GO" id="GO:0005743">
    <property type="term" value="C:mitochondrial inner membrane"/>
    <property type="evidence" value="ECO:0007669"/>
    <property type="project" value="TreeGrafter"/>
</dbReference>
<evidence type="ECO:0000259" key="16">
    <source>
        <dbReference type="PROSITE" id="PS50893"/>
    </source>
</evidence>
<dbReference type="CDD" id="cd03249">
    <property type="entry name" value="ABC_MTABC3_MDL1_MDL2"/>
    <property type="match status" value="1"/>
</dbReference>
<keyword evidence="5 15" id="KW-0812">Transmembrane</keyword>
<dbReference type="PROSITE" id="PS00211">
    <property type="entry name" value="ABC_TRANSPORTER_1"/>
    <property type="match status" value="1"/>
</dbReference>
<evidence type="ECO:0000256" key="7">
    <source>
        <dbReference type="ARBA" id="ARBA00022741"/>
    </source>
</evidence>
<gene>
    <name evidence="18" type="ORF">HNY73_020718</name>
</gene>
<feature type="transmembrane region" description="Helical" evidence="15">
    <location>
        <begin position="782"/>
        <end position="808"/>
    </location>
</feature>
<reference evidence="18" key="1">
    <citation type="journal article" date="2020" name="bioRxiv">
        <title>Chromosome-level reference genome of the European wasp spider Argiope bruennichi: a resource for studies on range expansion and evolutionary adaptation.</title>
        <authorList>
            <person name="Sheffer M.M."/>
            <person name="Hoppe A."/>
            <person name="Krehenwinkel H."/>
            <person name="Uhl G."/>
            <person name="Kuss A.W."/>
            <person name="Jensen L."/>
            <person name="Jensen C."/>
            <person name="Gillespie R.G."/>
            <person name="Hoff K.J."/>
            <person name="Prost S."/>
        </authorList>
    </citation>
    <scope>NUCLEOTIDE SEQUENCE</scope>
</reference>
<feature type="transmembrane region" description="Helical" evidence="15">
    <location>
        <begin position="241"/>
        <end position="257"/>
    </location>
</feature>
<evidence type="ECO:0000256" key="1">
    <source>
        <dbReference type="ARBA" id="ARBA00004141"/>
    </source>
</evidence>
<feature type="transmembrane region" description="Helical" evidence="15">
    <location>
        <begin position="81"/>
        <end position="104"/>
    </location>
</feature>
<dbReference type="PANTHER" id="PTHR43394">
    <property type="entry name" value="ATP-DEPENDENT PERMEASE MDL1, MITOCHONDRIAL"/>
    <property type="match status" value="1"/>
</dbReference>
<feature type="transmembrane region" description="Helical" evidence="15">
    <location>
        <begin position="141"/>
        <end position="163"/>
    </location>
</feature>
<keyword evidence="8" id="KW-0067">ATP-binding</keyword>
<feature type="region of interest" description="Disordered" evidence="14">
    <location>
        <begin position="25"/>
        <end position="59"/>
    </location>
</feature>
<dbReference type="SUPFAM" id="SSF52540">
    <property type="entry name" value="P-loop containing nucleoside triphosphate hydrolases"/>
    <property type="match status" value="2"/>
</dbReference>
<dbReference type="Gene3D" id="3.40.50.300">
    <property type="entry name" value="P-loop containing nucleotide triphosphate hydrolases"/>
    <property type="match status" value="2"/>
</dbReference>
<comment type="similarity">
    <text evidence="2">Belongs to the ABC transporter superfamily. ABCB family. Multidrug resistance exporter (TC 3.A.1.201) subfamily.</text>
</comment>
<evidence type="ECO:0000256" key="6">
    <source>
        <dbReference type="ARBA" id="ARBA00022737"/>
    </source>
</evidence>
<keyword evidence="11 15" id="KW-0472">Membrane</keyword>
<keyword evidence="9" id="KW-1278">Translocase</keyword>
<proteinExistence type="inferred from homology"/>
<feature type="transmembrane region" description="Helical" evidence="15">
    <location>
        <begin position="885"/>
        <end position="902"/>
    </location>
</feature>
<dbReference type="PROSITE" id="PS50893">
    <property type="entry name" value="ABC_TRANSPORTER_2"/>
    <property type="match status" value="1"/>
</dbReference>
<dbReference type="FunFam" id="1.20.1560.10:FF:000018">
    <property type="entry name" value="ATP-binding cassette subfamily B member 11"/>
    <property type="match status" value="1"/>
</dbReference>
<feature type="domain" description="ABC transmembrane type-1" evidence="17">
    <location>
        <begin position="84"/>
        <end position="388"/>
    </location>
</feature>
<evidence type="ECO:0000313" key="18">
    <source>
        <dbReference type="EMBL" id="KAF8767827.1"/>
    </source>
</evidence>
<dbReference type="EMBL" id="JABXBU010002230">
    <property type="protein sequence ID" value="KAF8767827.1"/>
    <property type="molecule type" value="Genomic_DNA"/>
</dbReference>
<dbReference type="InterPro" id="IPR036640">
    <property type="entry name" value="ABC1_TM_sf"/>
</dbReference>
<evidence type="ECO:0000256" key="3">
    <source>
        <dbReference type="ARBA" id="ARBA00012191"/>
    </source>
</evidence>
<evidence type="ECO:0000313" key="19">
    <source>
        <dbReference type="Proteomes" id="UP000807504"/>
    </source>
</evidence>
<evidence type="ECO:0000259" key="17">
    <source>
        <dbReference type="PROSITE" id="PS50929"/>
    </source>
</evidence>
<evidence type="ECO:0000256" key="5">
    <source>
        <dbReference type="ARBA" id="ARBA00022692"/>
    </source>
</evidence>
<dbReference type="Pfam" id="PF00005">
    <property type="entry name" value="ABC_tran"/>
    <property type="match status" value="2"/>
</dbReference>
<keyword evidence="19" id="KW-1185">Reference proteome</keyword>
<evidence type="ECO:0000256" key="8">
    <source>
        <dbReference type="ARBA" id="ARBA00022840"/>
    </source>
</evidence>
<dbReference type="EC" id="7.6.2.2" evidence="3"/>
<feature type="transmembrane region" description="Helical" evidence="15">
    <location>
        <begin position="215"/>
        <end position="235"/>
    </location>
</feature>
<feature type="domain" description="ABC transmembrane type-1" evidence="17">
    <location>
        <begin position="743"/>
        <end position="1028"/>
    </location>
</feature>
<feature type="transmembrane region" description="Helical" evidence="15">
    <location>
        <begin position="357"/>
        <end position="377"/>
    </location>
</feature>
<evidence type="ECO:0000256" key="4">
    <source>
        <dbReference type="ARBA" id="ARBA00022448"/>
    </source>
</evidence>
<dbReference type="CDD" id="cd18577">
    <property type="entry name" value="ABC_6TM_Pgp_ABCB1_D1_like"/>
    <property type="match status" value="1"/>
</dbReference>
<keyword evidence="12" id="KW-0325">Glycoprotein</keyword>
<dbReference type="GO" id="GO:0015421">
    <property type="term" value="F:ABC-type oligopeptide transporter activity"/>
    <property type="evidence" value="ECO:0007669"/>
    <property type="project" value="TreeGrafter"/>
</dbReference>
<keyword evidence="4" id="KW-0813">Transport</keyword>
<evidence type="ECO:0000256" key="2">
    <source>
        <dbReference type="ARBA" id="ARBA00007577"/>
    </source>
</evidence>
<dbReference type="GO" id="GO:0090374">
    <property type="term" value="P:oligopeptide export from mitochondrion"/>
    <property type="evidence" value="ECO:0007669"/>
    <property type="project" value="TreeGrafter"/>
</dbReference>
<evidence type="ECO:0000256" key="15">
    <source>
        <dbReference type="SAM" id="Phobius"/>
    </source>
</evidence>
<dbReference type="GO" id="GO:0017085">
    <property type="term" value="P:response to insecticide"/>
    <property type="evidence" value="ECO:0007669"/>
    <property type="project" value="UniProtKB-ARBA"/>
</dbReference>
<evidence type="ECO:0000256" key="13">
    <source>
        <dbReference type="ARBA" id="ARBA00034018"/>
    </source>
</evidence>
<feature type="compositionally biased region" description="Polar residues" evidence="14">
    <location>
        <begin position="33"/>
        <end position="42"/>
    </location>
</feature>
<dbReference type="InterPro" id="IPR027417">
    <property type="entry name" value="P-loop_NTPase"/>
</dbReference>
<name>A0A8T0E8X0_ARGBR</name>
<accession>A0A8T0E8X0</accession>
<sequence>MLNNDSKSSSVSSKVYGILENEESLKKTDKEQNTTLEFSNESLPRASDGSKDGEEDEKNSLEIPPVSFFALFRYSSGWDKALMVVGFITALVAGTIFPTIQIVFGNFLNTFVQHATVNTTDPSKNSTYSDDFLDGIGELCLYSAALGFMVLVIDYIIICAFGLSAANQAYKIRCLFMTSILKQDISYFDTHQTGDFASAMTGDLKKIEDGIGEKVGICTFLLSTSAISVVCGMYYGWKLALVTFSLTPILTVAQGLLSKVQASASREESEAYGAAGAVAEEALSSIRTVASFGGEQKEIQRYDKYLKNARAKGIKRGLLTSFGAGLFWFCIFGGYALSFWYGVKLVVEGMDQPDPEYIPGTLVIVFSNIMLASMWFGQTASHFEAFSLARGAAGKIFSVIQRKPDIDSSSKAGVKPHELNGSVTFTDVHFNYPARPDVAVLKGISLSVKPGETIALVGPSGCGKSTIIQLILRFYDADEGSVEIDENNVKDLNVGWLRGNIGFVGQEPVLFSTTIAENIRYGKNDATLEEIEAAARLSNVHDFISNLPQKYDTLVGDRGTQLSGGQKQRIAVARALIKNPKLLLLDEATSALDTESEAIVQSALDQARKGRTTIIVAHRLSTIRNADKIFVLSDGAIKEIGSHDELMERKGLYYQLVLSQTSEVDDTCDDETDEKPILMPQISVISSVSAASTGSKPGLHRSVSRLEDTVEKRYDFKDEDEEEASLSWTRLLKTALFVWPYLIVGAISSLIMGVHVPLYGIVFGSILGVFSEPKDKILEDNAYYTLIFLLWLCDICSSSFLQLLFSVASERVTSKFRKLVFSKMITQDLAWFDHPKNSVGSLCAKLTSDATDMQGVTGTRISVLFQTFSTLSVCIFIACYYNYKIGLLVFAFVPVIVLTITTERRMTSGLMYVDKESIEKASKIAIEAIESIRTVAALHQEEKFFLRFREALDKSYSHMRKRAHIRAITYAIAQSIQLFVYSTCFYYGSTLVASGEEKYENVYRVLNGIITGCAQLSQALAFSPDYQKAKSAAARVFQLLDMKPTIDVLSPDGKVLENVKGDIDFKDVHFNYPSRSSGCGKSTCVQLIERFYEADKGDVLVDDENVKSVNVKNLRSHIGLVSQEPVLFSYSIAENIAYGKNYETADMNEIIEAAKKANIHNFIKSLPQGYETTVGFKGRIKWRTEQRVAIARALYGDPKFSC</sequence>
<comment type="catalytic activity">
    <reaction evidence="13">
        <text>ATP + H2O + xenobioticSide 1 = ADP + phosphate + xenobioticSide 2.</text>
        <dbReference type="EC" id="7.6.2.2"/>
    </reaction>
</comment>
<dbReference type="SMART" id="SM00382">
    <property type="entry name" value="AAA"/>
    <property type="match status" value="1"/>
</dbReference>
<comment type="subcellular location">
    <subcellularLocation>
        <location evidence="1">Membrane</location>
        <topology evidence="1">Multi-pass membrane protein</topology>
    </subcellularLocation>
</comment>
<feature type="transmembrane region" description="Helical" evidence="15">
    <location>
        <begin position="317"/>
        <end position="337"/>
    </location>
</feature>
<dbReference type="PANTHER" id="PTHR43394:SF27">
    <property type="entry name" value="ATP-DEPENDENT TRANSLOCASE ABCB1-LIKE"/>
    <property type="match status" value="1"/>
</dbReference>
<evidence type="ECO:0000256" key="12">
    <source>
        <dbReference type="ARBA" id="ARBA00023180"/>
    </source>
</evidence>
<comment type="caution">
    <text evidence="18">The sequence shown here is derived from an EMBL/GenBank/DDBJ whole genome shotgun (WGS) entry which is preliminary data.</text>
</comment>
<dbReference type="Proteomes" id="UP000807504">
    <property type="component" value="Unassembled WGS sequence"/>
</dbReference>
<keyword evidence="10 15" id="KW-1133">Transmembrane helix</keyword>
<keyword evidence="7" id="KW-0547">Nucleotide-binding</keyword>
<dbReference type="GO" id="GO:0005524">
    <property type="term" value="F:ATP binding"/>
    <property type="evidence" value="ECO:0007669"/>
    <property type="project" value="UniProtKB-KW"/>
</dbReference>
<dbReference type="Pfam" id="PF00664">
    <property type="entry name" value="ABC_membrane"/>
    <property type="match status" value="2"/>
</dbReference>
<dbReference type="InterPro" id="IPR011527">
    <property type="entry name" value="ABC1_TM_dom"/>
</dbReference>
<dbReference type="InterPro" id="IPR017871">
    <property type="entry name" value="ABC_transporter-like_CS"/>
</dbReference>